<gene>
    <name evidence="1" type="primary">Acey_s0007.g3505</name>
    <name evidence="1" type="ORF">Y032_0007g3505</name>
</gene>
<reference evidence="2" key="1">
    <citation type="journal article" date="2015" name="Nat. Genet.">
        <title>The genome and transcriptome of the zoonotic hookworm Ancylostoma ceylanicum identify infection-specific gene families.</title>
        <authorList>
            <person name="Schwarz E.M."/>
            <person name="Hu Y."/>
            <person name="Antoshechkin I."/>
            <person name="Miller M.M."/>
            <person name="Sternberg P.W."/>
            <person name="Aroian R.V."/>
        </authorList>
    </citation>
    <scope>NUCLEOTIDE SEQUENCE</scope>
    <source>
        <strain evidence="2">HY135</strain>
    </source>
</reference>
<dbReference type="Proteomes" id="UP000024635">
    <property type="component" value="Unassembled WGS sequence"/>
</dbReference>
<organism evidence="1 2">
    <name type="scientific">Ancylostoma ceylanicum</name>
    <dbReference type="NCBI Taxonomy" id="53326"/>
    <lineage>
        <taxon>Eukaryota</taxon>
        <taxon>Metazoa</taxon>
        <taxon>Ecdysozoa</taxon>
        <taxon>Nematoda</taxon>
        <taxon>Chromadorea</taxon>
        <taxon>Rhabditida</taxon>
        <taxon>Rhabditina</taxon>
        <taxon>Rhabditomorpha</taxon>
        <taxon>Strongyloidea</taxon>
        <taxon>Ancylostomatidae</taxon>
        <taxon>Ancylostomatinae</taxon>
        <taxon>Ancylostoma</taxon>
    </lineage>
</organism>
<evidence type="ECO:0000313" key="2">
    <source>
        <dbReference type="Proteomes" id="UP000024635"/>
    </source>
</evidence>
<sequence>MFEPSRVVALLLARFGPGDGNCATLDGRKMAEAFGRILLEASSSELAIAEEEDLEVDDDEKIDREWDMMSEVYEFCCPSPYASGFAGVIRGWYINSDRFHVLIF</sequence>
<name>A0A016VMV3_9BILA</name>
<comment type="caution">
    <text evidence="1">The sequence shown here is derived from an EMBL/GenBank/DDBJ whole genome shotgun (WGS) entry which is preliminary data.</text>
</comment>
<accession>A0A016VMV3</accession>
<proteinExistence type="predicted"/>
<dbReference type="AlphaFoldDB" id="A0A016VMV3"/>
<protein>
    <submittedName>
        <fullName evidence="1">Uncharacterized protein</fullName>
    </submittedName>
</protein>
<keyword evidence="2" id="KW-1185">Reference proteome</keyword>
<dbReference type="EMBL" id="JARK01001343">
    <property type="protein sequence ID" value="EYC28929.1"/>
    <property type="molecule type" value="Genomic_DNA"/>
</dbReference>
<evidence type="ECO:0000313" key="1">
    <source>
        <dbReference type="EMBL" id="EYC28929.1"/>
    </source>
</evidence>